<dbReference type="AlphaFoldDB" id="A0AAV5KRX6"/>
<gene>
    <name evidence="1" type="ORF">SLEP1_g36389</name>
</gene>
<organism evidence="1 2">
    <name type="scientific">Rubroshorea leprosula</name>
    <dbReference type="NCBI Taxonomy" id="152421"/>
    <lineage>
        <taxon>Eukaryota</taxon>
        <taxon>Viridiplantae</taxon>
        <taxon>Streptophyta</taxon>
        <taxon>Embryophyta</taxon>
        <taxon>Tracheophyta</taxon>
        <taxon>Spermatophyta</taxon>
        <taxon>Magnoliopsida</taxon>
        <taxon>eudicotyledons</taxon>
        <taxon>Gunneridae</taxon>
        <taxon>Pentapetalae</taxon>
        <taxon>rosids</taxon>
        <taxon>malvids</taxon>
        <taxon>Malvales</taxon>
        <taxon>Dipterocarpaceae</taxon>
        <taxon>Rubroshorea</taxon>
    </lineage>
</organism>
<protein>
    <submittedName>
        <fullName evidence="1">Uncharacterized protein</fullName>
    </submittedName>
</protein>
<evidence type="ECO:0000313" key="2">
    <source>
        <dbReference type="Proteomes" id="UP001054252"/>
    </source>
</evidence>
<comment type="caution">
    <text evidence="1">The sequence shown here is derived from an EMBL/GenBank/DDBJ whole genome shotgun (WGS) entry which is preliminary data.</text>
</comment>
<proteinExistence type="predicted"/>
<dbReference type="Proteomes" id="UP001054252">
    <property type="component" value="Unassembled WGS sequence"/>
</dbReference>
<reference evidence="1 2" key="1">
    <citation type="journal article" date="2021" name="Commun. Biol.">
        <title>The genome of Shorea leprosula (Dipterocarpaceae) highlights the ecological relevance of drought in aseasonal tropical rainforests.</title>
        <authorList>
            <person name="Ng K.K.S."/>
            <person name="Kobayashi M.J."/>
            <person name="Fawcett J.A."/>
            <person name="Hatakeyama M."/>
            <person name="Paape T."/>
            <person name="Ng C.H."/>
            <person name="Ang C.C."/>
            <person name="Tnah L.H."/>
            <person name="Lee C.T."/>
            <person name="Nishiyama T."/>
            <person name="Sese J."/>
            <person name="O'Brien M.J."/>
            <person name="Copetti D."/>
            <person name="Mohd Noor M.I."/>
            <person name="Ong R.C."/>
            <person name="Putra M."/>
            <person name="Sireger I.Z."/>
            <person name="Indrioko S."/>
            <person name="Kosugi Y."/>
            <person name="Izuno A."/>
            <person name="Isagi Y."/>
            <person name="Lee S.L."/>
            <person name="Shimizu K.K."/>
        </authorList>
    </citation>
    <scope>NUCLEOTIDE SEQUENCE [LARGE SCALE GENOMIC DNA]</scope>
    <source>
        <strain evidence="1">214</strain>
    </source>
</reference>
<dbReference type="EMBL" id="BPVZ01000074">
    <property type="protein sequence ID" value="GKV27191.1"/>
    <property type="molecule type" value="Genomic_DNA"/>
</dbReference>
<name>A0AAV5KRX6_9ROSI</name>
<accession>A0AAV5KRX6</accession>
<sequence>MPRINLIRNSVHPSKLHLQWQLRRFSLHKPPAKAAAAPLLGLAEPMAARLTIYIGSI</sequence>
<evidence type="ECO:0000313" key="1">
    <source>
        <dbReference type="EMBL" id="GKV27191.1"/>
    </source>
</evidence>
<keyword evidence="2" id="KW-1185">Reference proteome</keyword>